<evidence type="ECO:0000256" key="1">
    <source>
        <dbReference type="SAM" id="MobiDB-lite"/>
    </source>
</evidence>
<organism evidence="2 3">
    <name type="scientific">[Candida] subhashii</name>
    <dbReference type="NCBI Taxonomy" id="561895"/>
    <lineage>
        <taxon>Eukaryota</taxon>
        <taxon>Fungi</taxon>
        <taxon>Dikarya</taxon>
        <taxon>Ascomycota</taxon>
        <taxon>Saccharomycotina</taxon>
        <taxon>Pichiomycetes</taxon>
        <taxon>Debaryomycetaceae</taxon>
        <taxon>Spathaspora</taxon>
    </lineage>
</organism>
<sequence>MSTAYAESSSKIKPSQETQLNEDTTVPTSSGSTSTDFHTIEDIELLGGTVTITPSNEQGEVPADVDAISEINDLTVLREQLSSDEVVTGSGILNVEKLINESRLVQDEDEDDYSDYESEVHETTVMTIDVWEILKKGAINLVLPFINGMMLGFGEILAHEIGFKYNWSGAKVEPPRRIEQRRREPSKFL</sequence>
<dbReference type="PANTHER" id="PTHR28241:SF1">
    <property type="entry name" value="MITOCHONDRIAL IMPORT PROTEIN 1"/>
    <property type="match status" value="1"/>
</dbReference>
<reference evidence="2 3" key="1">
    <citation type="journal article" date="2021" name="DNA Res.">
        <title>Genome analysis of Candida subhashii reveals its hybrid nature and dual mitochondrial genome conformations.</title>
        <authorList>
            <person name="Mixao V."/>
            <person name="Hegedusova E."/>
            <person name="Saus E."/>
            <person name="Pryszcz L.P."/>
            <person name="Cillingova A."/>
            <person name="Nosek J."/>
            <person name="Gabaldon T."/>
        </authorList>
    </citation>
    <scope>NUCLEOTIDE SEQUENCE [LARGE SCALE GENOMIC DNA]</scope>
    <source>
        <strain evidence="2 3">CBS 10753</strain>
    </source>
</reference>
<dbReference type="PANTHER" id="PTHR28241">
    <property type="entry name" value="MITOCHONDRIAL IMPORT PROTEIN 1"/>
    <property type="match status" value="1"/>
</dbReference>
<dbReference type="InterPro" id="IPR013262">
    <property type="entry name" value="OMP_MIM1/TOM13_mt"/>
</dbReference>
<dbReference type="GeneID" id="73467442"/>
<dbReference type="GO" id="GO:0045040">
    <property type="term" value="P:protein insertion into mitochondrial outer membrane"/>
    <property type="evidence" value="ECO:0007669"/>
    <property type="project" value="TreeGrafter"/>
</dbReference>
<evidence type="ECO:0008006" key="4">
    <source>
        <dbReference type="Google" id="ProtNLM"/>
    </source>
</evidence>
<accession>A0A8J5QSH8</accession>
<feature type="compositionally biased region" description="Polar residues" evidence="1">
    <location>
        <begin position="1"/>
        <end position="23"/>
    </location>
</feature>
<feature type="compositionally biased region" description="Low complexity" evidence="1">
    <location>
        <begin position="24"/>
        <end position="35"/>
    </location>
</feature>
<dbReference type="Pfam" id="PF08219">
    <property type="entry name" value="TOM13"/>
    <property type="match status" value="1"/>
</dbReference>
<evidence type="ECO:0000313" key="2">
    <source>
        <dbReference type="EMBL" id="KAG7665816.1"/>
    </source>
</evidence>
<keyword evidence="3" id="KW-1185">Reference proteome</keyword>
<dbReference type="GO" id="GO:0005741">
    <property type="term" value="C:mitochondrial outer membrane"/>
    <property type="evidence" value="ECO:0007669"/>
    <property type="project" value="InterPro"/>
</dbReference>
<gene>
    <name evidence="2" type="ORF">J8A68_000641</name>
</gene>
<name>A0A8J5QSH8_9ASCO</name>
<dbReference type="GO" id="GO:0070096">
    <property type="term" value="P:mitochondrial outer membrane translocase complex assembly"/>
    <property type="evidence" value="ECO:0007669"/>
    <property type="project" value="TreeGrafter"/>
</dbReference>
<dbReference type="Proteomes" id="UP000694255">
    <property type="component" value="Unassembled WGS sequence"/>
</dbReference>
<dbReference type="AlphaFoldDB" id="A0A8J5QSH8"/>
<proteinExistence type="predicted"/>
<protein>
    <recommendedName>
        <fullName evidence="4">Mitochondrial import protein 1</fullName>
    </recommendedName>
</protein>
<evidence type="ECO:0000313" key="3">
    <source>
        <dbReference type="Proteomes" id="UP000694255"/>
    </source>
</evidence>
<dbReference type="OrthoDB" id="5529571at2759"/>
<dbReference type="RefSeq" id="XP_049266048.1">
    <property type="nucleotide sequence ID" value="XM_049410339.1"/>
</dbReference>
<feature type="region of interest" description="Disordered" evidence="1">
    <location>
        <begin position="1"/>
        <end position="38"/>
    </location>
</feature>
<dbReference type="EMBL" id="JAGSYN010000046">
    <property type="protein sequence ID" value="KAG7665816.1"/>
    <property type="molecule type" value="Genomic_DNA"/>
</dbReference>
<comment type="caution">
    <text evidence="2">The sequence shown here is derived from an EMBL/GenBank/DDBJ whole genome shotgun (WGS) entry which is preliminary data.</text>
</comment>